<feature type="domain" description="ABC transporter" evidence="3">
    <location>
        <begin position="266"/>
        <end position="510"/>
    </location>
</feature>
<comment type="caution">
    <text evidence="4">The sequence shown here is derived from an EMBL/GenBank/DDBJ whole genome shotgun (WGS) entry which is preliminary data.</text>
</comment>
<keyword evidence="2" id="KW-0067">ATP-binding</keyword>
<gene>
    <name evidence="4" type="ORF">LCGC14_0833500</name>
</gene>
<dbReference type="PROSITE" id="PS50893">
    <property type="entry name" value="ABC_TRANSPORTER_2"/>
    <property type="match status" value="2"/>
</dbReference>
<dbReference type="InterPro" id="IPR027417">
    <property type="entry name" value="P-loop_NTPase"/>
</dbReference>
<name>A0A0F9SML2_9ZZZZ</name>
<dbReference type="InterPro" id="IPR050107">
    <property type="entry name" value="ABC_carbohydrate_import_ATPase"/>
</dbReference>
<keyword evidence="1" id="KW-0547">Nucleotide-binding</keyword>
<evidence type="ECO:0000256" key="2">
    <source>
        <dbReference type="ARBA" id="ARBA00022840"/>
    </source>
</evidence>
<feature type="domain" description="ABC transporter" evidence="3">
    <location>
        <begin position="12"/>
        <end position="249"/>
    </location>
</feature>
<proteinExistence type="predicted"/>
<dbReference type="Gene3D" id="3.40.50.300">
    <property type="entry name" value="P-loop containing nucleotide triphosphate hydrolases"/>
    <property type="match status" value="2"/>
</dbReference>
<dbReference type="CDD" id="cd03215">
    <property type="entry name" value="ABC_Carb_Monos_II"/>
    <property type="match status" value="1"/>
</dbReference>
<protein>
    <recommendedName>
        <fullName evidence="3">ABC transporter domain-containing protein</fullName>
    </recommendedName>
</protein>
<organism evidence="4">
    <name type="scientific">marine sediment metagenome</name>
    <dbReference type="NCBI Taxonomy" id="412755"/>
    <lineage>
        <taxon>unclassified sequences</taxon>
        <taxon>metagenomes</taxon>
        <taxon>ecological metagenomes</taxon>
    </lineage>
</organism>
<dbReference type="EMBL" id="LAZR01002401">
    <property type="protein sequence ID" value="KKN30493.1"/>
    <property type="molecule type" value="Genomic_DNA"/>
</dbReference>
<dbReference type="AlphaFoldDB" id="A0A0F9SML2"/>
<dbReference type="InterPro" id="IPR003593">
    <property type="entry name" value="AAA+_ATPase"/>
</dbReference>
<reference evidence="4" key="1">
    <citation type="journal article" date="2015" name="Nature">
        <title>Complex archaea that bridge the gap between prokaryotes and eukaryotes.</title>
        <authorList>
            <person name="Spang A."/>
            <person name="Saw J.H."/>
            <person name="Jorgensen S.L."/>
            <person name="Zaremba-Niedzwiedzka K."/>
            <person name="Martijn J."/>
            <person name="Lind A.E."/>
            <person name="van Eijk R."/>
            <person name="Schleper C."/>
            <person name="Guy L."/>
            <person name="Ettema T.J."/>
        </authorList>
    </citation>
    <scope>NUCLEOTIDE SEQUENCE</scope>
</reference>
<dbReference type="GO" id="GO:0005524">
    <property type="term" value="F:ATP binding"/>
    <property type="evidence" value="ECO:0007669"/>
    <property type="project" value="UniProtKB-KW"/>
</dbReference>
<dbReference type="PANTHER" id="PTHR43790:SF4">
    <property type="entry name" value="GUANOSINE IMPORT ATP-BINDING PROTEIN NUPO"/>
    <property type="match status" value="1"/>
</dbReference>
<evidence type="ECO:0000256" key="1">
    <source>
        <dbReference type="ARBA" id="ARBA00022741"/>
    </source>
</evidence>
<dbReference type="CDD" id="cd03216">
    <property type="entry name" value="ABC_Carb_Monos_I"/>
    <property type="match status" value="1"/>
</dbReference>
<evidence type="ECO:0000259" key="3">
    <source>
        <dbReference type="PROSITE" id="PS50893"/>
    </source>
</evidence>
<dbReference type="GO" id="GO:0016887">
    <property type="term" value="F:ATP hydrolysis activity"/>
    <property type="evidence" value="ECO:0007669"/>
    <property type="project" value="InterPro"/>
</dbReference>
<dbReference type="SMART" id="SM00382">
    <property type="entry name" value="AAA"/>
    <property type="match status" value="1"/>
</dbReference>
<dbReference type="InterPro" id="IPR017871">
    <property type="entry name" value="ABC_transporter-like_CS"/>
</dbReference>
<accession>A0A0F9SML2</accession>
<dbReference type="PROSITE" id="PS00211">
    <property type="entry name" value="ABC_TRANSPORTER_1"/>
    <property type="match status" value="1"/>
</dbReference>
<dbReference type="SUPFAM" id="SSF52540">
    <property type="entry name" value="P-loop containing nucleoside triphosphate hydrolases"/>
    <property type="match status" value="2"/>
</dbReference>
<dbReference type="PANTHER" id="PTHR43790">
    <property type="entry name" value="CARBOHYDRATE TRANSPORT ATP-BINDING PROTEIN MG119-RELATED"/>
    <property type="match status" value="1"/>
</dbReference>
<dbReference type="Pfam" id="PF00005">
    <property type="entry name" value="ABC_tran"/>
    <property type="match status" value="2"/>
</dbReference>
<evidence type="ECO:0000313" key="4">
    <source>
        <dbReference type="EMBL" id="KKN30493.1"/>
    </source>
</evidence>
<dbReference type="InterPro" id="IPR003439">
    <property type="entry name" value="ABC_transporter-like_ATP-bd"/>
</dbReference>
<sequence length="511" mass="55156">MTAATHTSGGAISVEAVGMTMRFGDFTALDDVSLKIPAGSFHVLLGENGAGKSTLVKCLMGFNRATHGEMIVDGAQAFMTDPKVAQSLGLGMVYQHFTLVPALTGAENLVISRTDTPSVIDWAQERQSLRSFMATMPFNVPLDRPVSQLAAGEKQKLEIIKQLYLGNRFLILDEPTSVLTPAEADEVLGHIRAMTDAGALTVLMISHKFREVTAFADHVTILRHGKYVAGGAVSEMSVEDMSAAMMGKAPVHNPRVRVDTARKPVLHLNGIRAQDRSGLNSIQIDDVTLHSGEVLGIAGISGNGQMELMEILTGQRRLQAGEIRANGTPYTATRAEARQHKIRYLPEEPLRNACAPKMSVADNLAFKMFDVGRNGRPAFWCNRKDMARNADRLIADFNVKTTSPDARIASLSGGNVQRAVLGRELTGEVNALIISNPCFGLDFGAVSAIRDRIIEARNNDTAVLLISEDLDEIMELSDRILVMSEGRIAFETTAAAADLTEIGQHMAGHAA</sequence>